<keyword evidence="11 15" id="KW-0445">Lipid transport</keyword>
<keyword evidence="8" id="KW-0963">Cytoplasm</keyword>
<dbReference type="Proteomes" id="UP000606274">
    <property type="component" value="Unassembled WGS sequence"/>
</dbReference>
<dbReference type="SMART" id="SM00233">
    <property type="entry name" value="PH"/>
    <property type="match status" value="1"/>
</dbReference>
<comment type="subcellular location">
    <subcellularLocation>
        <location evidence="1">Cell membrane</location>
    </subcellularLocation>
    <subcellularLocation>
        <location evidence="2">Cytoplasm</location>
        <location evidence="2">Cytosol</location>
    </subcellularLocation>
    <subcellularLocation>
        <location evidence="3">Endoplasmic reticulum membrane</location>
    </subcellularLocation>
</comment>
<comment type="similarity">
    <text evidence="5">Belongs to the universal ribosomal protein uL10 family.</text>
</comment>
<keyword evidence="16" id="KW-0175">Coiled coil</keyword>
<dbReference type="SUPFAM" id="SSF50729">
    <property type="entry name" value="PH domain-like"/>
    <property type="match status" value="1"/>
</dbReference>
<name>A0A8T0BGW7_SILME</name>
<evidence type="ECO:0000256" key="3">
    <source>
        <dbReference type="ARBA" id="ARBA00004586"/>
    </source>
</evidence>
<comment type="similarity">
    <text evidence="4 14">Belongs to the OSBP family.</text>
</comment>
<dbReference type="GO" id="GO:0005829">
    <property type="term" value="C:cytosol"/>
    <property type="evidence" value="ECO:0007669"/>
    <property type="project" value="UniProtKB-SubCell"/>
</dbReference>
<evidence type="ECO:0000256" key="12">
    <source>
        <dbReference type="ARBA" id="ARBA00023121"/>
    </source>
</evidence>
<evidence type="ECO:0000256" key="9">
    <source>
        <dbReference type="ARBA" id="ARBA00022553"/>
    </source>
</evidence>
<dbReference type="Pfam" id="PF01237">
    <property type="entry name" value="Oxysterol_BP"/>
    <property type="match status" value="1"/>
</dbReference>
<gene>
    <name evidence="19" type="ORF">HF521_020629</name>
</gene>
<evidence type="ECO:0000256" key="2">
    <source>
        <dbReference type="ARBA" id="ARBA00004514"/>
    </source>
</evidence>
<dbReference type="Gene3D" id="3.30.70.1730">
    <property type="match status" value="1"/>
</dbReference>
<protein>
    <recommendedName>
        <fullName evidence="15">Oxysterol-binding protein</fullName>
    </recommendedName>
</protein>
<evidence type="ECO:0000256" key="11">
    <source>
        <dbReference type="ARBA" id="ARBA00023055"/>
    </source>
</evidence>
<dbReference type="SUPFAM" id="SSF160369">
    <property type="entry name" value="Ribosomal protein L10-like"/>
    <property type="match status" value="1"/>
</dbReference>
<evidence type="ECO:0000256" key="5">
    <source>
        <dbReference type="ARBA" id="ARBA00008889"/>
    </source>
</evidence>
<dbReference type="Pfam" id="PF15409">
    <property type="entry name" value="PH_8"/>
    <property type="match status" value="1"/>
</dbReference>
<dbReference type="InterPro" id="IPR000648">
    <property type="entry name" value="Oxysterol-bd"/>
</dbReference>
<feature type="coiled-coil region" evidence="16">
    <location>
        <begin position="1122"/>
        <end position="1152"/>
    </location>
</feature>
<dbReference type="FunFam" id="2.30.29.30:FF:000011">
    <property type="entry name" value="Oxysterol-binding protein"/>
    <property type="match status" value="1"/>
</dbReference>
<evidence type="ECO:0000256" key="14">
    <source>
        <dbReference type="RuleBase" id="RU003844"/>
    </source>
</evidence>
<keyword evidence="12" id="KW-0446">Lipid-binding</keyword>
<dbReference type="InterPro" id="IPR043141">
    <property type="entry name" value="Ribosomal_uL10-like_sf"/>
</dbReference>
<feature type="domain" description="PH" evidence="18">
    <location>
        <begin position="384"/>
        <end position="479"/>
    </location>
</feature>
<evidence type="ECO:0000256" key="10">
    <source>
        <dbReference type="ARBA" id="ARBA00022824"/>
    </source>
</evidence>
<dbReference type="Gene3D" id="2.40.160.120">
    <property type="match status" value="1"/>
</dbReference>
<sequence length="1198" mass="136642">MKEGSRYKKVAELQCVLQSLKEETCTGEWKKTEGRISQSCLHVDVCSSETSLSLNLIHLCVVTCRSGAEMRSRFGSVVNWRRSSSVSLVRKCMKRKSPRRHIRCKMAATFCGRIFTKTGCFPLVQSVRHGSKAVTRHRKPMHFLKQKLMAVTEYIPPKPAPPPGAFPSLIQKTEEESGLFRLLKRDLETVFNEYKMIAVLQNNAINAEDMLLLKHRLKKHDISIKFFPNKVMRSFLPTSPYRNMQPLFIGQTVLFVSKEPKVKEMLNVLRRSPQMLLLGACIENTLLSREGILNYSKLPSVRTIHGELVGGIFSMESYGEMPEHSKFQSGLVRSAAGWQKAHSRSSSTASSRHSRQNIKDWEIMEDLQENFGASVETMRDMSPPGICEGYLMKRRKWPLKGWHKRYFVLEKGILRYSKNQYDCSKGKLHGSMDVSLAVMSVNRKARRIDLDTGDSLYHIQAKNNDLYCIWVTKLSAHRMYKRNEAAHVHNSLLQALSDGSNALQVNGAMQNVCQSMSDSHLGDMAAQSEDVHAADTGINGKVCAWLWQAQDPDSCTEELNRCQIDLNDLNRLVLKLHTLELDKAVSNGELKKIISMQNLSLEKPKKKSGRLWGHSHTLGVFSSSHLGNSVPSIPDYVYTQFTPSATSSSPEKRKIYQDICNVSQRVHASLRSVHEALFQERQRLQDTWSSSDLRQNTSTQINDICSTLTELDMKSRQTQIHTRSECSDTSDESYHTVTLKKSESICRASVTDSVAEYFDAHDEICNSFSEASDESGLSDASSNSEPEEDHVTATRKYRASLSKAPAKSSCILGSTGHRTKLPAVCPDNSHVGLIAILYNNIGKDLSRVSMPAALNEPINLLQRLCEELEYSELLDTANRTDDPYQRMVYVAAFAISGYTTAQYRNRYKPFNPVLGETFECVREDRGFHYISEQVCHHPPISACHAVSDNFCFWQDQRWKNKFWGKSLEIMPTGMVNVTLSRYGDHYEWNKVVTCIHNVLSQQRYLEHYGEVTIRNLNSPVCTCKITFVKSRYWGSDANKNEVQGQVLDQSGNVIHRFGGFWHEGIFCDTLHNPQCVWKPYPQPKDYILYYGFSSFAMEMNELTPELEPLLPPTDTRLRPDQRLLEEGRVEEADKKKDEVEEKQRECRKILAKRGEQHIPRFFRKSVDAAGREVWLTNGTYWKLRENPGFANMKNLELW</sequence>
<dbReference type="PANTHER" id="PTHR10972:SF146">
    <property type="entry name" value="OXYSTEROL-BINDING PROTEIN"/>
    <property type="match status" value="1"/>
</dbReference>
<keyword evidence="13" id="KW-0472">Membrane</keyword>
<dbReference type="GO" id="GO:0005789">
    <property type="term" value="C:endoplasmic reticulum membrane"/>
    <property type="evidence" value="ECO:0007669"/>
    <property type="project" value="UniProtKB-SubCell"/>
</dbReference>
<dbReference type="FunFam" id="3.30.70.3490:FF:000002">
    <property type="entry name" value="Oxysterol-binding protein"/>
    <property type="match status" value="1"/>
</dbReference>
<dbReference type="PROSITE" id="PS01013">
    <property type="entry name" value="OSBP"/>
    <property type="match status" value="1"/>
</dbReference>
<reference evidence="19" key="1">
    <citation type="submission" date="2020-08" db="EMBL/GenBank/DDBJ databases">
        <title>Chromosome-level assembly of Southern catfish (Silurus meridionalis) provides insights into visual adaptation to the nocturnal and benthic lifestyles.</title>
        <authorList>
            <person name="Zhang Y."/>
            <person name="Wang D."/>
            <person name="Peng Z."/>
        </authorList>
    </citation>
    <scope>NUCLEOTIDE SEQUENCE</scope>
    <source>
        <strain evidence="19">SWU-2019-XX</strain>
        <tissue evidence="19">Muscle</tissue>
    </source>
</reference>
<evidence type="ECO:0000256" key="13">
    <source>
        <dbReference type="ARBA" id="ARBA00023136"/>
    </source>
</evidence>
<feature type="region of interest" description="Disordered" evidence="17">
    <location>
        <begin position="771"/>
        <end position="796"/>
    </location>
</feature>
<keyword evidence="7" id="KW-1003">Cell membrane</keyword>
<evidence type="ECO:0000256" key="15">
    <source>
        <dbReference type="RuleBase" id="RU003845"/>
    </source>
</evidence>
<dbReference type="InterPro" id="IPR001849">
    <property type="entry name" value="PH_domain"/>
</dbReference>
<dbReference type="EMBL" id="JABFDY010000007">
    <property type="protein sequence ID" value="KAF7705343.1"/>
    <property type="molecule type" value="Genomic_DNA"/>
</dbReference>
<keyword evidence="6 15" id="KW-0813">Transport</keyword>
<proteinExistence type="inferred from homology"/>
<evidence type="ECO:0000256" key="8">
    <source>
        <dbReference type="ARBA" id="ARBA00022490"/>
    </source>
</evidence>
<evidence type="ECO:0000259" key="18">
    <source>
        <dbReference type="PROSITE" id="PS50003"/>
    </source>
</evidence>
<evidence type="ECO:0000256" key="16">
    <source>
        <dbReference type="SAM" id="Coils"/>
    </source>
</evidence>
<evidence type="ECO:0000256" key="17">
    <source>
        <dbReference type="SAM" id="MobiDB-lite"/>
    </source>
</evidence>
<dbReference type="GO" id="GO:0005886">
    <property type="term" value="C:plasma membrane"/>
    <property type="evidence" value="ECO:0007669"/>
    <property type="project" value="UniProtKB-SubCell"/>
</dbReference>
<dbReference type="InterPro" id="IPR037239">
    <property type="entry name" value="OSBP_sf"/>
</dbReference>
<evidence type="ECO:0000313" key="20">
    <source>
        <dbReference type="Proteomes" id="UP000606274"/>
    </source>
</evidence>
<comment type="caution">
    <text evidence="19">The sequence shown here is derived from an EMBL/GenBank/DDBJ whole genome shotgun (WGS) entry which is preliminary data.</text>
</comment>
<dbReference type="Gene3D" id="2.30.29.30">
    <property type="entry name" value="Pleckstrin-homology domain (PH domain)/Phosphotyrosine-binding domain (PTB)"/>
    <property type="match status" value="1"/>
</dbReference>
<dbReference type="GO" id="GO:0097038">
    <property type="term" value="C:perinuclear endoplasmic reticulum"/>
    <property type="evidence" value="ECO:0007669"/>
    <property type="project" value="TreeGrafter"/>
</dbReference>
<evidence type="ECO:0000256" key="6">
    <source>
        <dbReference type="ARBA" id="ARBA00022448"/>
    </source>
</evidence>
<dbReference type="SUPFAM" id="SSF144000">
    <property type="entry name" value="Oxysterol-binding protein-like"/>
    <property type="match status" value="1"/>
</dbReference>
<dbReference type="PANTHER" id="PTHR10972">
    <property type="entry name" value="OXYSTEROL-BINDING PROTEIN-RELATED"/>
    <property type="match status" value="1"/>
</dbReference>
<keyword evidence="10" id="KW-0256">Endoplasmic reticulum</keyword>
<evidence type="ECO:0000313" key="19">
    <source>
        <dbReference type="EMBL" id="KAF7705343.1"/>
    </source>
</evidence>
<dbReference type="InterPro" id="IPR041680">
    <property type="entry name" value="PH_8"/>
</dbReference>
<keyword evidence="20" id="KW-1185">Reference proteome</keyword>
<evidence type="ECO:0000256" key="4">
    <source>
        <dbReference type="ARBA" id="ARBA00008842"/>
    </source>
</evidence>
<evidence type="ECO:0000256" key="1">
    <source>
        <dbReference type="ARBA" id="ARBA00004236"/>
    </source>
</evidence>
<accession>A0A8T0BGW7</accession>
<dbReference type="GO" id="GO:0031965">
    <property type="term" value="C:nuclear membrane"/>
    <property type="evidence" value="ECO:0007669"/>
    <property type="project" value="TreeGrafter"/>
</dbReference>
<dbReference type="InterPro" id="IPR011993">
    <property type="entry name" value="PH-like_dom_sf"/>
</dbReference>
<keyword evidence="9" id="KW-0597">Phosphoprotein</keyword>
<evidence type="ECO:0000256" key="7">
    <source>
        <dbReference type="ARBA" id="ARBA00022475"/>
    </source>
</evidence>
<dbReference type="GO" id="GO:0015485">
    <property type="term" value="F:cholesterol binding"/>
    <property type="evidence" value="ECO:0007669"/>
    <property type="project" value="TreeGrafter"/>
</dbReference>
<dbReference type="InterPro" id="IPR001790">
    <property type="entry name" value="Ribosomal_uL10"/>
</dbReference>
<dbReference type="PROSITE" id="PS50003">
    <property type="entry name" value="PH_DOMAIN"/>
    <property type="match status" value="1"/>
</dbReference>
<dbReference type="Gene3D" id="3.30.70.3490">
    <property type="match status" value="1"/>
</dbReference>
<dbReference type="CDD" id="cd13287">
    <property type="entry name" value="PH_ORP3_ORP6_ORP7"/>
    <property type="match status" value="1"/>
</dbReference>
<organism evidence="19 20">
    <name type="scientific">Silurus meridionalis</name>
    <name type="common">Southern catfish</name>
    <name type="synonym">Silurus soldatovi meridionalis</name>
    <dbReference type="NCBI Taxonomy" id="175797"/>
    <lineage>
        <taxon>Eukaryota</taxon>
        <taxon>Metazoa</taxon>
        <taxon>Chordata</taxon>
        <taxon>Craniata</taxon>
        <taxon>Vertebrata</taxon>
        <taxon>Euteleostomi</taxon>
        <taxon>Actinopterygii</taxon>
        <taxon>Neopterygii</taxon>
        <taxon>Teleostei</taxon>
        <taxon>Ostariophysi</taxon>
        <taxon>Siluriformes</taxon>
        <taxon>Siluridae</taxon>
        <taxon>Silurus</taxon>
    </lineage>
</organism>
<dbReference type="GO" id="GO:0006699">
    <property type="term" value="P:bile acid biosynthetic process"/>
    <property type="evidence" value="ECO:0007669"/>
    <property type="project" value="UniProtKB-ARBA"/>
</dbReference>
<dbReference type="AlphaFoldDB" id="A0A8T0BGW7"/>
<dbReference type="GO" id="GO:0120015">
    <property type="term" value="F:sterol transfer activity"/>
    <property type="evidence" value="ECO:0007669"/>
    <property type="project" value="UniProtKB-ARBA"/>
</dbReference>
<dbReference type="InterPro" id="IPR018494">
    <property type="entry name" value="Oxysterol-bd_CS"/>
</dbReference>
<dbReference type="Pfam" id="PF00466">
    <property type="entry name" value="Ribosomal_L10"/>
    <property type="match status" value="1"/>
</dbReference>
<dbReference type="FunFam" id="2.40.160.120:FF:000001">
    <property type="entry name" value="Oxysterol-binding protein"/>
    <property type="match status" value="1"/>
</dbReference>
<dbReference type="CDD" id="cd00379">
    <property type="entry name" value="Ribosomal_L10_P0"/>
    <property type="match status" value="1"/>
</dbReference>